<dbReference type="EMBL" id="KZ857497">
    <property type="protein sequence ID" value="RDX41962.1"/>
    <property type="molecule type" value="Genomic_DNA"/>
</dbReference>
<dbReference type="AlphaFoldDB" id="A0A371CNZ1"/>
<reference evidence="1 2" key="1">
    <citation type="journal article" date="2018" name="Biotechnol. Biofuels">
        <title>Integrative visual omics of the white-rot fungus Polyporus brumalis exposes the biotechnological potential of its oxidative enzymes for delignifying raw plant biomass.</title>
        <authorList>
            <person name="Miyauchi S."/>
            <person name="Rancon A."/>
            <person name="Drula E."/>
            <person name="Hage H."/>
            <person name="Chaduli D."/>
            <person name="Favel A."/>
            <person name="Grisel S."/>
            <person name="Henrissat B."/>
            <person name="Herpoel-Gimbert I."/>
            <person name="Ruiz-Duenas F.J."/>
            <person name="Chevret D."/>
            <person name="Hainaut M."/>
            <person name="Lin J."/>
            <person name="Wang M."/>
            <person name="Pangilinan J."/>
            <person name="Lipzen A."/>
            <person name="Lesage-Meessen L."/>
            <person name="Navarro D."/>
            <person name="Riley R."/>
            <person name="Grigoriev I.V."/>
            <person name="Zhou S."/>
            <person name="Raouche S."/>
            <person name="Rosso M.N."/>
        </authorList>
    </citation>
    <scope>NUCLEOTIDE SEQUENCE [LARGE SCALE GENOMIC DNA]</scope>
    <source>
        <strain evidence="1 2">BRFM 1820</strain>
    </source>
</reference>
<evidence type="ECO:0000313" key="1">
    <source>
        <dbReference type="EMBL" id="RDX41962.1"/>
    </source>
</evidence>
<accession>A0A371CNZ1</accession>
<proteinExistence type="predicted"/>
<gene>
    <name evidence="1" type="ORF">OH76DRAFT_153589</name>
</gene>
<name>A0A371CNZ1_9APHY</name>
<protein>
    <submittedName>
        <fullName evidence="1">Uncharacterized protein</fullName>
    </submittedName>
</protein>
<evidence type="ECO:0000313" key="2">
    <source>
        <dbReference type="Proteomes" id="UP000256964"/>
    </source>
</evidence>
<sequence length="177" mass="19486">MFLKPRTQVDPVLTDLPVNFGKHTTPGCGVFRLPRGARRASAAGFAQPRAPAPLHAHMFSATTTASVRSATVCIRELIHSSAYVPKTTPIRALSVFVQLFWRFCKNPGLFWRGFCEVDCGRLASEAERRTDHAADAPMFAMTDALQSASRIADPAIVAKHTDFACRAVDQGSWIWTR</sequence>
<keyword evidence="2" id="KW-1185">Reference proteome</keyword>
<dbReference type="Proteomes" id="UP000256964">
    <property type="component" value="Unassembled WGS sequence"/>
</dbReference>
<organism evidence="1 2">
    <name type="scientific">Lentinus brumalis</name>
    <dbReference type="NCBI Taxonomy" id="2498619"/>
    <lineage>
        <taxon>Eukaryota</taxon>
        <taxon>Fungi</taxon>
        <taxon>Dikarya</taxon>
        <taxon>Basidiomycota</taxon>
        <taxon>Agaricomycotina</taxon>
        <taxon>Agaricomycetes</taxon>
        <taxon>Polyporales</taxon>
        <taxon>Polyporaceae</taxon>
        <taxon>Lentinus</taxon>
    </lineage>
</organism>